<dbReference type="InterPro" id="IPR041916">
    <property type="entry name" value="Anti_sigma_zinc_sf"/>
</dbReference>
<gene>
    <name evidence="3" type="ORF">S03H2_49832</name>
</gene>
<accession>X1HY76</accession>
<proteinExistence type="predicted"/>
<sequence length="240" mass="27403">MDAEDCRRFEGELVAYLDGELGRDGSRGLEEHLKECSRCAEELEGFRSAKAAIEAVPRLEATDAFRSSLDRKLASLPFAARAEEPRRSWFRQKIVYWATSVAACAAFLVTANYWVLPEFARKHEEIRAFGRAEVRRRQLLELPAEAIFESMIAGSKLDVSRWLKEGALYLKGHDDFYSADRCIFAFLPADWGAQMDKTGGVKVVVENGRFLVPEDMRARYLDGSNQVTVLRRRKLRRSEM</sequence>
<feature type="non-terminal residue" evidence="3">
    <location>
        <position position="240"/>
    </location>
</feature>
<dbReference type="InterPro" id="IPR027383">
    <property type="entry name" value="Znf_put"/>
</dbReference>
<dbReference type="AlphaFoldDB" id="X1HY76"/>
<dbReference type="Gene3D" id="1.10.10.1320">
    <property type="entry name" value="Anti-sigma factor, zinc-finger domain"/>
    <property type="match status" value="1"/>
</dbReference>
<keyword evidence="1" id="KW-0472">Membrane</keyword>
<name>X1HY76_9ZZZZ</name>
<evidence type="ECO:0000256" key="1">
    <source>
        <dbReference type="SAM" id="Phobius"/>
    </source>
</evidence>
<feature type="transmembrane region" description="Helical" evidence="1">
    <location>
        <begin position="94"/>
        <end position="116"/>
    </location>
</feature>
<keyword evidence="1" id="KW-0812">Transmembrane</keyword>
<dbReference type="EMBL" id="BARU01031512">
    <property type="protein sequence ID" value="GAH75106.1"/>
    <property type="molecule type" value="Genomic_DNA"/>
</dbReference>
<keyword evidence="1" id="KW-1133">Transmembrane helix</keyword>
<evidence type="ECO:0000313" key="3">
    <source>
        <dbReference type="EMBL" id="GAH75106.1"/>
    </source>
</evidence>
<reference evidence="3" key="1">
    <citation type="journal article" date="2014" name="Front. Microbiol.">
        <title>High frequency of phylogenetically diverse reductive dehalogenase-homologous genes in deep subseafloor sedimentary metagenomes.</title>
        <authorList>
            <person name="Kawai M."/>
            <person name="Futagami T."/>
            <person name="Toyoda A."/>
            <person name="Takaki Y."/>
            <person name="Nishi S."/>
            <person name="Hori S."/>
            <person name="Arai W."/>
            <person name="Tsubouchi T."/>
            <person name="Morono Y."/>
            <person name="Uchiyama I."/>
            <person name="Ito T."/>
            <person name="Fujiyama A."/>
            <person name="Inagaki F."/>
            <person name="Takami H."/>
        </authorList>
    </citation>
    <scope>NUCLEOTIDE SEQUENCE</scope>
    <source>
        <strain evidence="3">Expedition CK06-06</strain>
    </source>
</reference>
<protein>
    <recommendedName>
        <fullName evidence="2">Putative zinc-finger domain-containing protein</fullName>
    </recommendedName>
</protein>
<evidence type="ECO:0000259" key="2">
    <source>
        <dbReference type="Pfam" id="PF13490"/>
    </source>
</evidence>
<organism evidence="3">
    <name type="scientific">marine sediment metagenome</name>
    <dbReference type="NCBI Taxonomy" id="412755"/>
    <lineage>
        <taxon>unclassified sequences</taxon>
        <taxon>metagenomes</taxon>
        <taxon>ecological metagenomes</taxon>
    </lineage>
</organism>
<dbReference type="Pfam" id="PF13490">
    <property type="entry name" value="zf-HC2"/>
    <property type="match status" value="1"/>
</dbReference>
<comment type="caution">
    <text evidence="3">The sequence shown here is derived from an EMBL/GenBank/DDBJ whole genome shotgun (WGS) entry which is preliminary data.</text>
</comment>
<feature type="domain" description="Putative zinc-finger" evidence="2">
    <location>
        <begin position="6"/>
        <end position="40"/>
    </location>
</feature>